<dbReference type="InterPro" id="IPR011990">
    <property type="entry name" value="TPR-like_helical_dom_sf"/>
</dbReference>
<feature type="repeat" description="PPR" evidence="2">
    <location>
        <begin position="199"/>
        <end position="234"/>
    </location>
</feature>
<dbReference type="InterPro" id="IPR046960">
    <property type="entry name" value="PPR_At4g14850-like_plant"/>
</dbReference>
<gene>
    <name evidence="4" type="ORF">G2W53_003187</name>
</gene>
<evidence type="ECO:0000313" key="5">
    <source>
        <dbReference type="Proteomes" id="UP000634136"/>
    </source>
</evidence>
<feature type="transmembrane region" description="Helical" evidence="3">
    <location>
        <begin position="734"/>
        <end position="752"/>
    </location>
</feature>
<dbReference type="PANTHER" id="PTHR47926">
    <property type="entry name" value="PENTATRICOPEPTIDE REPEAT-CONTAINING PROTEIN"/>
    <property type="match status" value="1"/>
</dbReference>
<keyword evidence="1" id="KW-0677">Repeat</keyword>
<dbReference type="GO" id="GO:0003723">
    <property type="term" value="F:RNA binding"/>
    <property type="evidence" value="ECO:0007669"/>
    <property type="project" value="InterPro"/>
</dbReference>
<feature type="repeat" description="PPR" evidence="2">
    <location>
        <begin position="67"/>
        <end position="101"/>
    </location>
</feature>
<feature type="repeat" description="PPR" evidence="2">
    <location>
        <begin position="531"/>
        <end position="561"/>
    </location>
</feature>
<evidence type="ECO:0000256" key="2">
    <source>
        <dbReference type="PROSITE-ProRule" id="PRU00708"/>
    </source>
</evidence>
<dbReference type="InterPro" id="IPR002885">
    <property type="entry name" value="PPR_rpt"/>
</dbReference>
<feature type="repeat" description="PPR" evidence="2">
    <location>
        <begin position="496"/>
        <end position="530"/>
    </location>
</feature>
<keyword evidence="3" id="KW-1133">Transmembrane helix</keyword>
<evidence type="ECO:0000313" key="4">
    <source>
        <dbReference type="EMBL" id="KAF7840889.1"/>
    </source>
</evidence>
<keyword evidence="5" id="KW-1185">Reference proteome</keyword>
<dbReference type="FunFam" id="1.25.40.10:FF:001488">
    <property type="entry name" value="pentatricopeptide repeat-containing protein At2g13600-like"/>
    <property type="match status" value="1"/>
</dbReference>
<dbReference type="Gene3D" id="1.25.40.10">
    <property type="entry name" value="Tetratricopeptide repeat domain"/>
    <property type="match status" value="5"/>
</dbReference>
<dbReference type="Pfam" id="PF20431">
    <property type="entry name" value="E_motif"/>
    <property type="match status" value="1"/>
</dbReference>
<accession>A0A834XB64</accession>
<reference evidence="4" key="1">
    <citation type="submission" date="2020-09" db="EMBL/GenBank/DDBJ databases">
        <title>Genome-Enabled Discovery of Anthraquinone Biosynthesis in Senna tora.</title>
        <authorList>
            <person name="Kang S.-H."/>
            <person name="Pandey R.P."/>
            <person name="Lee C.-M."/>
            <person name="Sim J.-S."/>
            <person name="Jeong J.-T."/>
            <person name="Choi B.-S."/>
            <person name="Jung M."/>
            <person name="Ginzburg D."/>
            <person name="Zhao K."/>
            <person name="Won S.Y."/>
            <person name="Oh T.-J."/>
            <person name="Yu Y."/>
            <person name="Kim N.-H."/>
            <person name="Lee O.R."/>
            <person name="Lee T.-H."/>
            <person name="Bashyal P."/>
            <person name="Kim T.-S."/>
            <person name="Lee W.-H."/>
            <person name="Kawkins C."/>
            <person name="Kim C.-K."/>
            <person name="Kim J.S."/>
            <person name="Ahn B.O."/>
            <person name="Rhee S.Y."/>
            <person name="Sohng J.K."/>
        </authorList>
    </citation>
    <scope>NUCLEOTIDE SEQUENCE</scope>
    <source>
        <tissue evidence="4">Leaf</tissue>
    </source>
</reference>
<protein>
    <submittedName>
        <fullName evidence="4">Pentatricopeptide repeat-containing protein</fullName>
    </submittedName>
</protein>
<dbReference type="GO" id="GO:0009451">
    <property type="term" value="P:RNA modification"/>
    <property type="evidence" value="ECO:0007669"/>
    <property type="project" value="InterPro"/>
</dbReference>
<dbReference type="Pfam" id="PF13041">
    <property type="entry name" value="PPR_2"/>
    <property type="match status" value="4"/>
</dbReference>
<feature type="repeat" description="PPR" evidence="2">
    <location>
        <begin position="332"/>
        <end position="366"/>
    </location>
</feature>
<name>A0A834XB64_9FABA</name>
<keyword evidence="3" id="KW-0812">Transmembrane</keyword>
<dbReference type="EMBL" id="JAAIUW010000002">
    <property type="protein sequence ID" value="KAF7840889.1"/>
    <property type="molecule type" value="Genomic_DNA"/>
</dbReference>
<organism evidence="4 5">
    <name type="scientific">Senna tora</name>
    <dbReference type="NCBI Taxonomy" id="362788"/>
    <lineage>
        <taxon>Eukaryota</taxon>
        <taxon>Viridiplantae</taxon>
        <taxon>Streptophyta</taxon>
        <taxon>Embryophyta</taxon>
        <taxon>Tracheophyta</taxon>
        <taxon>Spermatophyta</taxon>
        <taxon>Magnoliopsida</taxon>
        <taxon>eudicotyledons</taxon>
        <taxon>Gunneridae</taxon>
        <taxon>Pentapetalae</taxon>
        <taxon>rosids</taxon>
        <taxon>fabids</taxon>
        <taxon>Fabales</taxon>
        <taxon>Fabaceae</taxon>
        <taxon>Caesalpinioideae</taxon>
        <taxon>Cassia clade</taxon>
        <taxon>Senna</taxon>
    </lineage>
</organism>
<evidence type="ECO:0000256" key="1">
    <source>
        <dbReference type="ARBA" id="ARBA00022737"/>
    </source>
</evidence>
<comment type="caution">
    <text evidence="4">The sequence shown here is derived from an EMBL/GenBank/DDBJ whole genome shotgun (WGS) entry which is preliminary data.</text>
</comment>
<dbReference type="AlphaFoldDB" id="A0A834XB64"/>
<sequence length="785" mass="88691">MLLKICLLGNWKHTRWKERFKLFTTLVPSKSRLTNVVVPTNILITQHAKAGELEAARHLFDEMPLRTVVSWNTLISGYSKWGRYNEALALASLMHHCNVKLNETTFSTVLSVCAHSGSLCHGKQGHSLLSKSGFVNFDLVGSALLHFYSRCCKIEEARLVFDELHDGNELLWTLMLLGYVQCNMMNDALDIFQKMPIRDVVAWTTLISGYAKSENGSERALELFVWMRRYEVLPNEFTFDCVIRTCTRLRVLHLGKVVHGICIKCGFDFDNSIGSALVEFYCDFEAVDDAKRVYKRIGVTCLNVTNSLISGLISSGQIDEAEVVFYELKEKNAISYNIMIKGYAMSGQVEKSKRLFEKMSPKPITSSNTMISVYSRDGELDKAVKIFDETKDERNSVTWNSMMSGYILNNQHEEALKLYVTMRKSSVDYTRSTFSVLFHACSCLGYLQQGQLLHAHLIKTPFESNVYVGTALIDMYSKCGRLNEAERSFTSISSPNVAAWTALINGYAYHGIGSEAISLFKSMLAQGIVPNAATFVAILSACCHAGLVDEGLAFFRSMKGMYRVTPTIEHYTCVVNLLGRSGHLREAEEFIKRMPIETDGLIWGTLLNSCWFWKDMEVGERAAERLLKMEPKSIFAFVILSNIYAVEGRWGQKLKVRNRLQNLELRKDPGCSWIELNKNVYFFSVEDRSHPDAHVIFETVEHITATINSNSRSAAKVFMGAATGRYWLGHDFPIVFYLALGGSLLSYIYSAAPLKLKQNGWIGNFSLGASYISFPWCNIFCFDIL</sequence>
<evidence type="ECO:0000256" key="3">
    <source>
        <dbReference type="SAM" id="Phobius"/>
    </source>
</evidence>
<keyword evidence="3" id="KW-0472">Membrane</keyword>
<dbReference type="Pfam" id="PF01535">
    <property type="entry name" value="PPR"/>
    <property type="match status" value="7"/>
</dbReference>
<dbReference type="PANTHER" id="PTHR47926:SF347">
    <property type="entry name" value="PENTATRICOPEPTIDE REPEAT-CONTAINING PROTEIN"/>
    <property type="match status" value="1"/>
</dbReference>
<dbReference type="OrthoDB" id="1248375at2759"/>
<dbReference type="InterPro" id="IPR046848">
    <property type="entry name" value="E_motif"/>
</dbReference>
<dbReference type="NCBIfam" id="TIGR00756">
    <property type="entry name" value="PPR"/>
    <property type="match status" value="7"/>
</dbReference>
<proteinExistence type="predicted"/>
<feature type="repeat" description="PPR" evidence="2">
    <location>
        <begin position="395"/>
        <end position="429"/>
    </location>
</feature>
<dbReference type="Proteomes" id="UP000634136">
    <property type="component" value="Unassembled WGS sequence"/>
</dbReference>
<dbReference type="PROSITE" id="PS51375">
    <property type="entry name" value="PPR"/>
    <property type="match status" value="6"/>
</dbReference>